<dbReference type="AlphaFoldDB" id="A0A7G5EGY4"/>
<dbReference type="Gene3D" id="3.40.309.10">
    <property type="entry name" value="Aldehyde Dehydrogenase, Chain A, domain 2"/>
    <property type="match status" value="1"/>
</dbReference>
<dbReference type="Pfam" id="PF00171">
    <property type="entry name" value="Aldedh"/>
    <property type="match status" value="1"/>
</dbReference>
<dbReference type="Proteomes" id="UP000515240">
    <property type="component" value="Chromosome"/>
</dbReference>
<gene>
    <name evidence="3" type="ORF">HS961_10705</name>
</gene>
<reference evidence="3 4" key="1">
    <citation type="journal article" date="2020" name="G3 (Bethesda)">
        <title>CeMbio - The Caenorhabditis elegans Microbiome Resource.</title>
        <authorList>
            <person name="Dirksen P."/>
            <person name="Assie A."/>
            <person name="Zimmermann J."/>
            <person name="Zhang F."/>
            <person name="Tietje A.M."/>
            <person name="Marsh S.A."/>
            <person name="Felix M.A."/>
            <person name="Shapira M."/>
            <person name="Kaleta C."/>
            <person name="Schulenburg H."/>
            <person name="Samuel B."/>
        </authorList>
    </citation>
    <scope>NUCLEOTIDE SEQUENCE [LARGE SCALE GENOMIC DNA]</scope>
    <source>
        <strain evidence="3 4">BIGb0172</strain>
    </source>
</reference>
<accession>A0A7G5EGY4</accession>
<dbReference type="PANTHER" id="PTHR43353">
    <property type="entry name" value="SUCCINATE-SEMIALDEHYDE DEHYDROGENASE, MITOCHONDRIAL"/>
    <property type="match status" value="1"/>
</dbReference>
<dbReference type="GO" id="GO:0016620">
    <property type="term" value="F:oxidoreductase activity, acting on the aldehyde or oxo group of donors, NAD or NADP as acceptor"/>
    <property type="evidence" value="ECO:0007669"/>
    <property type="project" value="InterPro"/>
</dbReference>
<dbReference type="InterPro" id="IPR016163">
    <property type="entry name" value="Ald_DH_C"/>
</dbReference>
<feature type="domain" description="Aldehyde dehydrogenase" evidence="2">
    <location>
        <begin position="20"/>
        <end position="469"/>
    </location>
</feature>
<dbReference type="InterPro" id="IPR044151">
    <property type="entry name" value="ALDH_KGSADH"/>
</dbReference>
<dbReference type="InterPro" id="IPR015590">
    <property type="entry name" value="Aldehyde_DH_dom"/>
</dbReference>
<name>A0A7G5EGY4_9BURK</name>
<keyword evidence="4" id="KW-1185">Reference proteome</keyword>
<dbReference type="EMBL" id="CP058554">
    <property type="protein sequence ID" value="QMV73259.1"/>
    <property type="molecule type" value="Genomic_DNA"/>
</dbReference>
<dbReference type="InterPro" id="IPR050740">
    <property type="entry name" value="Aldehyde_DH_Superfamily"/>
</dbReference>
<dbReference type="PANTHER" id="PTHR43353:SF3">
    <property type="entry name" value="ALDEHYDE DEHYDROGENASE-RELATED"/>
    <property type="match status" value="1"/>
</dbReference>
<dbReference type="Gene3D" id="3.40.605.10">
    <property type="entry name" value="Aldehyde Dehydrogenase, Chain A, domain 1"/>
    <property type="match status" value="1"/>
</dbReference>
<evidence type="ECO:0000259" key="2">
    <source>
        <dbReference type="Pfam" id="PF00171"/>
    </source>
</evidence>
<dbReference type="InterPro" id="IPR016162">
    <property type="entry name" value="Ald_DH_N"/>
</dbReference>
<dbReference type="KEGG" id="cpis:HS961_10705"/>
<protein>
    <submittedName>
        <fullName evidence="3">Aldehyde dehydrogenase (NADP(+))</fullName>
    </submittedName>
</protein>
<dbReference type="RefSeq" id="WP_182327771.1">
    <property type="nucleotide sequence ID" value="NZ_CP058554.1"/>
</dbReference>
<dbReference type="InterPro" id="IPR016161">
    <property type="entry name" value="Ald_DH/histidinol_DH"/>
</dbReference>
<proteinExistence type="predicted"/>
<dbReference type="CDD" id="cd07129">
    <property type="entry name" value="ALDH_KGSADH"/>
    <property type="match status" value="1"/>
</dbReference>
<dbReference type="SUPFAM" id="SSF53720">
    <property type="entry name" value="ALDH-like"/>
    <property type="match status" value="1"/>
</dbReference>
<evidence type="ECO:0000256" key="1">
    <source>
        <dbReference type="ARBA" id="ARBA00023002"/>
    </source>
</evidence>
<organism evidence="3 4">
    <name type="scientific">Comamonas piscis</name>
    <dbReference type="NCBI Taxonomy" id="1562974"/>
    <lineage>
        <taxon>Bacteria</taxon>
        <taxon>Pseudomonadati</taxon>
        <taxon>Pseudomonadota</taxon>
        <taxon>Betaproteobacteria</taxon>
        <taxon>Burkholderiales</taxon>
        <taxon>Comamonadaceae</taxon>
        <taxon>Comamonas</taxon>
    </lineage>
</organism>
<evidence type="ECO:0000313" key="4">
    <source>
        <dbReference type="Proteomes" id="UP000515240"/>
    </source>
</evidence>
<keyword evidence="1" id="KW-0560">Oxidoreductase</keyword>
<evidence type="ECO:0000313" key="3">
    <source>
        <dbReference type="EMBL" id="QMV73259.1"/>
    </source>
</evidence>
<sequence length="530" mass="54843">MQITGDMVIGYRTVHGSTGSQRAFNPTLNAPIAEPEFGLGGKNEVELAASLAAAAFDPYRNLPLAQRAAFLEAIAEEILQLGDALIERAHAESGLPIARLTGERGRTVGQLHLFAQVVRDGHFLSATIDTAQPDRQPLARADLRLAKIPLGPVAVFGASNFPLAFSVAGGDTASALAAGAPVIVKAHSAHLGTSEMVARAVQKAAQRQGMPEGVFSLLVGAGRELGEALVAHPEIKAVGFTGSRQGGLALLRIANNRAEPIPVYAEMSSINPVFLLPQALAARPEALAQGFADSLAMGAGQFCTNPGLVLAIDSPALTTFISAAATAIRAKGAQTMLTAGIHQAYEAGRAQVQAAAGVEQLAAGVTADHANAAQAALYVTSAQTLLANEALQSEMFGPASIVVKASSVDELLQVAQHLEGQLTATLHLEQGDHDSARALLPVLERKCGRILVNGFPTGVEVSHAMVHGGPFPATSNAMYTSVGASAIDRFLRPVCYQDLPDALRPEALQNGNALGLWRLVDGAPSQGAVG</sequence>